<evidence type="ECO:0000313" key="2">
    <source>
        <dbReference type="Proteomes" id="UP000215453"/>
    </source>
</evidence>
<sequence>MSERRNVNALHVVNNNLKQFAISQYNKAGEQTITWPGLRSLVLKYCKMSPRATGRLLRFCPNLLSLELRSASGIELDYVQNYGHSLRGHGRRLRRLAIDAGDSWHGNEERLRHQMQRGALISGTGSLRDLAQLLDLEATPWILLFGPENEHHLANVLPGTLQMLTLLPCATREVVMDVEQEVNLLEADCAFTSLETNVAKTASPSPATSFSCCTR</sequence>
<dbReference type="AlphaFoldDB" id="A0A1Y6LJN9"/>
<reference evidence="1 2" key="1">
    <citation type="submission" date="2016-10" db="EMBL/GenBank/DDBJ databases">
        <authorList>
            <person name="Varghese N."/>
        </authorList>
    </citation>
    <scope>NUCLEOTIDE SEQUENCE [LARGE SCALE GENOMIC DNA]</scope>
</reference>
<protein>
    <submittedName>
        <fullName evidence="1">Uncharacterized protein</fullName>
    </submittedName>
</protein>
<name>A0A1Y6LJN9_ZYMTR</name>
<dbReference type="Proteomes" id="UP000215453">
    <property type="component" value="Chromosome 4"/>
</dbReference>
<evidence type="ECO:0000313" key="1">
    <source>
        <dbReference type="EMBL" id="SMY23648.1"/>
    </source>
</evidence>
<organism evidence="1 2">
    <name type="scientific">Zymoseptoria tritici ST99CH_1A5</name>
    <dbReference type="NCBI Taxonomy" id="1276529"/>
    <lineage>
        <taxon>Eukaryota</taxon>
        <taxon>Fungi</taxon>
        <taxon>Dikarya</taxon>
        <taxon>Ascomycota</taxon>
        <taxon>Pezizomycotina</taxon>
        <taxon>Dothideomycetes</taxon>
        <taxon>Dothideomycetidae</taxon>
        <taxon>Mycosphaerellales</taxon>
        <taxon>Mycosphaerellaceae</taxon>
        <taxon>Zymoseptoria</taxon>
    </lineage>
</organism>
<proteinExistence type="predicted"/>
<gene>
    <name evidence="1" type="ORF">ZT1A5_G5088</name>
</gene>
<accession>A0A1Y6LJN9</accession>
<dbReference type="EMBL" id="LT882679">
    <property type="protein sequence ID" value="SMY23648.1"/>
    <property type="molecule type" value="Genomic_DNA"/>
</dbReference>